<dbReference type="Proteomes" id="UP000235388">
    <property type="component" value="Unassembled WGS sequence"/>
</dbReference>
<feature type="region of interest" description="Disordered" evidence="1">
    <location>
        <begin position="40"/>
        <end position="64"/>
    </location>
</feature>
<keyword evidence="3" id="KW-1185">Reference proteome</keyword>
<proteinExistence type="predicted"/>
<gene>
    <name evidence="2" type="ORF">PCANC_19946</name>
</gene>
<dbReference type="AlphaFoldDB" id="A0A2N5SAF9"/>
<evidence type="ECO:0000256" key="1">
    <source>
        <dbReference type="SAM" id="MobiDB-lite"/>
    </source>
</evidence>
<evidence type="ECO:0000313" key="2">
    <source>
        <dbReference type="EMBL" id="PLW10220.1"/>
    </source>
</evidence>
<organism evidence="2 3">
    <name type="scientific">Puccinia coronata f. sp. avenae</name>
    <dbReference type="NCBI Taxonomy" id="200324"/>
    <lineage>
        <taxon>Eukaryota</taxon>
        <taxon>Fungi</taxon>
        <taxon>Dikarya</taxon>
        <taxon>Basidiomycota</taxon>
        <taxon>Pucciniomycotina</taxon>
        <taxon>Pucciniomycetes</taxon>
        <taxon>Pucciniales</taxon>
        <taxon>Pucciniaceae</taxon>
        <taxon>Puccinia</taxon>
    </lineage>
</organism>
<protein>
    <submittedName>
        <fullName evidence="2">Uncharacterized protein</fullName>
    </submittedName>
</protein>
<evidence type="ECO:0000313" key="3">
    <source>
        <dbReference type="Proteomes" id="UP000235388"/>
    </source>
</evidence>
<feature type="compositionally biased region" description="Basic and acidic residues" evidence="1">
    <location>
        <begin position="128"/>
        <end position="138"/>
    </location>
</feature>
<sequence length="158" mass="17339">MPTEDEYIKEAIDKIKVGHPEVKGHMPFTHLPKLLDKRNKTLYPTGSSQKELVKLTSKKTEPSPKKTVIKLKLNKPLANQLASPITQKTEAPSAPCCSGNSSDVKLKDTQPLVPVKSRDNETVVPTTDDSKTKNDTKTKAPVGRHRRSTRKASGSVSS</sequence>
<reference evidence="2 3" key="1">
    <citation type="submission" date="2017-11" db="EMBL/GenBank/DDBJ databases">
        <title>De novo assembly and phasing of dikaryotic genomes from two isolates of Puccinia coronata f. sp. avenae, the causal agent of oat crown rust.</title>
        <authorList>
            <person name="Miller M.E."/>
            <person name="Zhang Y."/>
            <person name="Omidvar V."/>
            <person name="Sperschneider J."/>
            <person name="Schwessinger B."/>
            <person name="Raley C."/>
            <person name="Palmer J.M."/>
            <person name="Garnica D."/>
            <person name="Upadhyaya N."/>
            <person name="Rathjen J."/>
            <person name="Taylor J.M."/>
            <person name="Park R.F."/>
            <person name="Dodds P.N."/>
            <person name="Hirsch C.D."/>
            <person name="Kianian S.F."/>
            <person name="Figueroa M."/>
        </authorList>
    </citation>
    <scope>NUCLEOTIDE SEQUENCE [LARGE SCALE GENOMIC DNA]</scope>
    <source>
        <strain evidence="2">12NC29</strain>
    </source>
</reference>
<name>A0A2N5SAF9_9BASI</name>
<dbReference type="EMBL" id="PGCJ01001069">
    <property type="protein sequence ID" value="PLW10220.1"/>
    <property type="molecule type" value="Genomic_DNA"/>
</dbReference>
<feature type="region of interest" description="Disordered" evidence="1">
    <location>
        <begin position="82"/>
        <end position="158"/>
    </location>
</feature>
<accession>A0A2N5SAF9</accession>
<comment type="caution">
    <text evidence="2">The sequence shown here is derived from an EMBL/GenBank/DDBJ whole genome shotgun (WGS) entry which is preliminary data.</text>
</comment>